<feature type="domain" description="EVE" evidence="6">
    <location>
        <begin position="143"/>
        <end position="289"/>
    </location>
</feature>
<dbReference type="CDD" id="cd21133">
    <property type="entry name" value="EVE"/>
    <property type="match status" value="1"/>
</dbReference>
<dbReference type="PANTHER" id="PTHR14087:SF7">
    <property type="entry name" value="THYMOCYTE NUCLEAR PROTEIN 1"/>
    <property type="match status" value="1"/>
</dbReference>
<protein>
    <recommendedName>
        <fullName evidence="3">Thymocyte nuclear protein 1</fullName>
    </recommendedName>
</protein>
<evidence type="ECO:0000256" key="2">
    <source>
        <dbReference type="ARBA" id="ARBA00004123"/>
    </source>
</evidence>
<organism evidence="7 8">
    <name type="scientific">Acinonyx jubatus</name>
    <name type="common">Cheetah</name>
    <dbReference type="NCBI Taxonomy" id="32536"/>
    <lineage>
        <taxon>Eukaryota</taxon>
        <taxon>Metazoa</taxon>
        <taxon>Chordata</taxon>
        <taxon>Craniata</taxon>
        <taxon>Vertebrata</taxon>
        <taxon>Euteleostomi</taxon>
        <taxon>Mammalia</taxon>
        <taxon>Eutheria</taxon>
        <taxon>Laurasiatheria</taxon>
        <taxon>Carnivora</taxon>
        <taxon>Feliformia</taxon>
        <taxon>Felidae</taxon>
        <taxon>Felinae</taxon>
        <taxon>Acinonyx</taxon>
    </lineage>
</organism>
<dbReference type="InterPro" id="IPR015947">
    <property type="entry name" value="PUA-like_sf"/>
</dbReference>
<proteinExistence type="predicted"/>
<dbReference type="Gene3D" id="3.10.590.10">
    <property type="entry name" value="ph1033 like domains"/>
    <property type="match status" value="1"/>
</dbReference>
<dbReference type="Proteomes" id="UP001652583">
    <property type="component" value="Chromosome C1"/>
</dbReference>
<feature type="compositionally biased region" description="Low complexity" evidence="5">
    <location>
        <begin position="121"/>
        <end position="132"/>
    </location>
</feature>
<evidence type="ECO:0000313" key="7">
    <source>
        <dbReference type="Proteomes" id="UP001652583"/>
    </source>
</evidence>
<comment type="subcellular location">
    <subcellularLocation>
        <location evidence="2">Nucleus</location>
    </subcellularLocation>
</comment>
<dbReference type="SUPFAM" id="SSF88697">
    <property type="entry name" value="PUA domain-like"/>
    <property type="match status" value="1"/>
</dbReference>
<evidence type="ECO:0000259" key="6">
    <source>
        <dbReference type="Pfam" id="PF01878"/>
    </source>
</evidence>
<sequence length="295" mass="33830">MGIAEESAGPSNWESDCNREDPMRNPKRVEENFFLTHSRITPKTAKFVYVVQKAHELKFSPPGIAPPVFQGIERLSCKDLFMPPRGAKKLAELRVSMVAKASAISAYSCAKERVKEEKARQSCSVSQQSESESQSDRGLDVKFSTEDLKAQSKQTGMLGWCLKLPRQAWNFLPAMKLEGEDFFYHSNCKKPGITELVKLMKEAYPDHTHFEKNNPHYDPYSKEDNPKWSLVDVQFVSMMKHFITLAELKTHHQALKKYGSLREAMALFTRQRLSIHPLTLEEFDFILNLEKKEPS</sequence>
<dbReference type="PANTHER" id="PTHR14087">
    <property type="entry name" value="THYMOCYTE NUCLEAR PROTEIN 1"/>
    <property type="match status" value="1"/>
</dbReference>
<accession>A0ABM3NJJ1</accession>
<feature type="region of interest" description="Disordered" evidence="5">
    <location>
        <begin position="1"/>
        <end position="25"/>
    </location>
</feature>
<dbReference type="GeneID" id="106966922"/>
<name>A0ABM3NJJ1_ACIJB</name>
<evidence type="ECO:0000256" key="3">
    <source>
        <dbReference type="ARBA" id="ARBA00014654"/>
    </source>
</evidence>
<evidence type="ECO:0000256" key="5">
    <source>
        <dbReference type="SAM" id="MobiDB-lite"/>
    </source>
</evidence>
<keyword evidence="4" id="KW-0539">Nucleus</keyword>
<feature type="region of interest" description="Disordered" evidence="5">
    <location>
        <begin position="120"/>
        <end position="139"/>
    </location>
</feature>
<dbReference type="InterPro" id="IPR047197">
    <property type="entry name" value="THYN1-like_EVE"/>
</dbReference>
<dbReference type="InterPro" id="IPR052181">
    <property type="entry name" value="5hmC_binding"/>
</dbReference>
<reference evidence="7" key="1">
    <citation type="submission" date="2025-05" db="UniProtKB">
        <authorList>
            <consortium name="RefSeq"/>
        </authorList>
    </citation>
    <scope>NUCLEOTIDE SEQUENCE [LARGE SCALE GENOMIC DNA]</scope>
</reference>
<keyword evidence="7" id="KW-1185">Reference proteome</keyword>
<dbReference type="Pfam" id="PF01878">
    <property type="entry name" value="EVE"/>
    <property type="match status" value="1"/>
</dbReference>
<evidence type="ECO:0000256" key="4">
    <source>
        <dbReference type="ARBA" id="ARBA00023242"/>
    </source>
</evidence>
<evidence type="ECO:0000313" key="8">
    <source>
        <dbReference type="RefSeq" id="XP_053059593.1"/>
    </source>
</evidence>
<comment type="function">
    <text evidence="1">Specifically binds 5-hydroxymethylcytosine (5hmC), suggesting that it acts as a specific reader of 5hmC.</text>
</comment>
<gene>
    <name evidence="8" type="primary">LOC106966922</name>
</gene>
<dbReference type="RefSeq" id="XP_053059593.1">
    <property type="nucleotide sequence ID" value="XM_053203618.1"/>
</dbReference>
<dbReference type="InterPro" id="IPR002740">
    <property type="entry name" value="EVE_domain"/>
</dbReference>
<reference evidence="8" key="2">
    <citation type="submission" date="2025-08" db="UniProtKB">
        <authorList>
            <consortium name="RefSeq"/>
        </authorList>
    </citation>
    <scope>IDENTIFICATION</scope>
    <source>
        <tissue evidence="8">Blood</tissue>
    </source>
</reference>
<evidence type="ECO:0000256" key="1">
    <source>
        <dbReference type="ARBA" id="ARBA00002530"/>
    </source>
</evidence>
<feature type="compositionally biased region" description="Basic and acidic residues" evidence="5">
    <location>
        <begin position="16"/>
        <end position="25"/>
    </location>
</feature>